<dbReference type="EMBL" id="KN824336">
    <property type="protein sequence ID" value="KIM23521.1"/>
    <property type="molecule type" value="Genomic_DNA"/>
</dbReference>
<dbReference type="Gene3D" id="3.30.420.40">
    <property type="match status" value="2"/>
</dbReference>
<dbReference type="AlphaFoldDB" id="A0A0C3B4F5"/>
<dbReference type="HOGENOM" id="CLU_009958_4_1_1"/>
<organism evidence="2 3">
    <name type="scientific">Serendipita vermifera MAFF 305830</name>
    <dbReference type="NCBI Taxonomy" id="933852"/>
    <lineage>
        <taxon>Eukaryota</taxon>
        <taxon>Fungi</taxon>
        <taxon>Dikarya</taxon>
        <taxon>Basidiomycota</taxon>
        <taxon>Agaricomycotina</taxon>
        <taxon>Agaricomycetes</taxon>
        <taxon>Sebacinales</taxon>
        <taxon>Serendipitaceae</taxon>
        <taxon>Serendipita</taxon>
    </lineage>
</organism>
<dbReference type="PANTHER" id="PTHR14187">
    <property type="entry name" value="ALPHA KINASE/ELONGATION FACTOR 2 KINASE"/>
    <property type="match status" value="1"/>
</dbReference>
<protein>
    <recommendedName>
        <fullName evidence="4">Actin-like ATPase domain-containing protein</fullName>
    </recommendedName>
</protein>
<dbReference type="PANTHER" id="PTHR14187:SF5">
    <property type="entry name" value="HEAT SHOCK 70 KDA PROTEIN 12A"/>
    <property type="match status" value="1"/>
</dbReference>
<evidence type="ECO:0000313" key="1">
    <source>
        <dbReference type="EMBL" id="KIM23521.1"/>
    </source>
</evidence>
<dbReference type="EMBL" id="KN824306">
    <property type="protein sequence ID" value="KIM26371.1"/>
    <property type="molecule type" value="Genomic_DNA"/>
</dbReference>
<dbReference type="OrthoDB" id="2963168at2759"/>
<evidence type="ECO:0000313" key="3">
    <source>
        <dbReference type="Proteomes" id="UP000054097"/>
    </source>
</evidence>
<dbReference type="Proteomes" id="UP000054097">
    <property type="component" value="Unassembled WGS sequence"/>
</dbReference>
<gene>
    <name evidence="2" type="ORF">M408DRAFT_330565</name>
    <name evidence="1" type="ORF">M408DRAFT_332346</name>
</gene>
<evidence type="ECO:0008006" key="4">
    <source>
        <dbReference type="Google" id="ProtNLM"/>
    </source>
</evidence>
<reference evidence="2 3" key="1">
    <citation type="submission" date="2014-04" db="EMBL/GenBank/DDBJ databases">
        <authorList>
            <consortium name="DOE Joint Genome Institute"/>
            <person name="Kuo A."/>
            <person name="Zuccaro A."/>
            <person name="Kohler A."/>
            <person name="Nagy L.G."/>
            <person name="Floudas D."/>
            <person name="Copeland A."/>
            <person name="Barry K.W."/>
            <person name="Cichocki N."/>
            <person name="Veneault-Fourrey C."/>
            <person name="LaButti K."/>
            <person name="Lindquist E.A."/>
            <person name="Lipzen A."/>
            <person name="Lundell T."/>
            <person name="Morin E."/>
            <person name="Murat C."/>
            <person name="Sun H."/>
            <person name="Tunlid A."/>
            <person name="Henrissat B."/>
            <person name="Grigoriev I.V."/>
            <person name="Hibbett D.S."/>
            <person name="Martin F."/>
            <person name="Nordberg H.P."/>
            <person name="Cantor M.N."/>
            <person name="Hua S.X."/>
        </authorList>
    </citation>
    <scope>NUCLEOTIDE SEQUENCE [LARGE SCALE GENOMIC DNA]</scope>
    <source>
        <strain evidence="2 3">MAFF 305830</strain>
    </source>
</reference>
<keyword evidence="3" id="KW-1185">Reference proteome</keyword>
<dbReference type="STRING" id="933852.A0A0C3B4F5"/>
<name>A0A0C3B4F5_SERVB</name>
<proteinExistence type="predicted"/>
<accession>A0A0C3B4F5</accession>
<reference evidence="3" key="2">
    <citation type="submission" date="2015-01" db="EMBL/GenBank/DDBJ databases">
        <title>Evolutionary Origins and Diversification of the Mycorrhizal Mutualists.</title>
        <authorList>
            <consortium name="DOE Joint Genome Institute"/>
            <consortium name="Mycorrhizal Genomics Consortium"/>
            <person name="Kohler A."/>
            <person name="Kuo A."/>
            <person name="Nagy L.G."/>
            <person name="Floudas D."/>
            <person name="Copeland A."/>
            <person name="Barry K.W."/>
            <person name="Cichocki N."/>
            <person name="Veneault-Fourrey C."/>
            <person name="LaButti K."/>
            <person name="Lindquist E.A."/>
            <person name="Lipzen A."/>
            <person name="Lundell T."/>
            <person name="Morin E."/>
            <person name="Murat C."/>
            <person name="Riley R."/>
            <person name="Ohm R."/>
            <person name="Sun H."/>
            <person name="Tunlid A."/>
            <person name="Henrissat B."/>
            <person name="Grigoriev I.V."/>
            <person name="Hibbett D.S."/>
            <person name="Martin F."/>
        </authorList>
    </citation>
    <scope>NUCLEOTIDE SEQUENCE [LARGE SCALE GENOMIC DNA]</scope>
    <source>
        <strain evidence="1 3">MAFF 305830</strain>
    </source>
</reference>
<dbReference type="InterPro" id="IPR043129">
    <property type="entry name" value="ATPase_NBD"/>
</dbReference>
<dbReference type="SUPFAM" id="SSF53067">
    <property type="entry name" value="Actin-like ATPase domain"/>
    <property type="match status" value="2"/>
</dbReference>
<sequence>MRHYYTNEPYKGAEAIIVAMDIGTTQTAVSLAHFFPGIKTQIRMVTLWPKGKHDNVMKIPSLVSYQKGKVKACGAEAVRDLEEQPQNVACWFKLHLHPAAMATPNSQRFEIPPLPIGVTIERVYADFMRYLLKNTQQFFEATVHNGKEIWGRVRDTIVIVLATPNGWELREQSTLRKAAIKASLVTEGNADQLLQFVTEAEASVHYALANQSDEWLKEDTKFAVVDCGGSTIDTTIYQCTSIDPLRLNEACPSECIQAGGIFVDREIEKMLKERLLGSSFDDPEIIRDTVKFFEDEVKPYFDGIMAEFNFKIGSVTDNDPSREINKGQIAVCGEDLKRAFDAVIDRIIESCFEPLTSKVKYVLLVGGFAESPYVRRVLQNIMDPKGIQTIVAGDYSMKAAAGGAMIGRTKQLVIARAVKATFGGCVRQNYDKKLHSGRKNAAQPYPDGKMRVDGAFHVWVKKGAILLGTLAHKLSYHVAWDAVSTSRSELVNRLGTTEVEVFAWEGDDCPIWCKDERGVVLNGMRHICTLNANLSALAGGLQIKDGPRGTKFYRVDYDVCIYFGGTQLHAKLQWKEKGLFCEGPVTVIPSVA</sequence>
<evidence type="ECO:0000313" key="2">
    <source>
        <dbReference type="EMBL" id="KIM26371.1"/>
    </source>
</evidence>
<dbReference type="CDD" id="cd10170">
    <property type="entry name" value="ASKHA_NBD_HSP70"/>
    <property type="match status" value="1"/>
</dbReference>
<reference evidence="2" key="3">
    <citation type="submission" date="2015-02" db="EMBL/GenBank/DDBJ databases">
        <title>Evolutionary Origins and Diversification of the Mycorrhizal Mutualists.</title>
        <authorList>
            <consortium name="DOE Joint Genome Institute"/>
            <consortium name="Mycorrhizal Genomics Consortium"/>
            <person name="Kohler A."/>
            <person name="Kuo A."/>
            <person name="Nagy L.G."/>
            <person name="Floudas D."/>
            <person name="Copeland A."/>
            <person name="Barry K.W."/>
            <person name="Cichocki N."/>
            <person name="Veneault-Fourrey C."/>
            <person name="LaButti K."/>
            <person name="Lindquist E.A."/>
            <person name="Lipzen A."/>
            <person name="Lundell T."/>
            <person name="Morin E."/>
            <person name="Murat C."/>
            <person name="Riley R."/>
            <person name="Ohm R."/>
            <person name="Sun H."/>
            <person name="Tunlid A."/>
            <person name="Henrissat B."/>
            <person name="Grigoriev I.V."/>
            <person name="Hibbett D.S."/>
            <person name="Martin F."/>
        </authorList>
    </citation>
    <scope>NUCLEOTIDE SEQUENCE</scope>
    <source>
        <strain evidence="2 3">MAFF 305830</strain>
    </source>
</reference>